<proteinExistence type="predicted"/>
<sequence length="275" mass="30563">MAINKAEAKDVNTKPALFNNWPEAVKANAVANGLSSLNTSTDHHIMPQNQIIQLRNEAIDGTDSNVLLSVAKEAARINAIAAYAPEQQQVDELMSRILWSFGNIIPGPSNTNRIDDPMGTGGWEQAGAVNVAYQYAQNLKIRLKAVRDNPTRDNWMSLVHFVNPQGEDCVAAQQDIETWSDSWATHPVYKIYVRLDAASTQKARDNYDSFLGFGAWIDPRNEELNAIAKKLAYYENMINDSETEPDKDAARAQLRSNVHTNAVSWLAKQPSSLHT</sequence>
<organism evidence="1 2">
    <name type="scientific">Pseudoalteromonas luteoviolacea S4060-1</name>
    <dbReference type="NCBI Taxonomy" id="1365257"/>
    <lineage>
        <taxon>Bacteria</taxon>
        <taxon>Pseudomonadati</taxon>
        <taxon>Pseudomonadota</taxon>
        <taxon>Gammaproteobacteria</taxon>
        <taxon>Alteromonadales</taxon>
        <taxon>Pseudoalteromonadaceae</taxon>
        <taxon>Pseudoalteromonas</taxon>
    </lineage>
</organism>
<accession>A0A162BRU7</accession>
<comment type="caution">
    <text evidence="1">The sequence shown here is derived from an EMBL/GenBank/DDBJ whole genome shotgun (WGS) entry which is preliminary data.</text>
</comment>
<protein>
    <submittedName>
        <fullName evidence="1">Uncharacterized protein</fullName>
    </submittedName>
</protein>
<dbReference type="Proteomes" id="UP000076661">
    <property type="component" value="Unassembled WGS sequence"/>
</dbReference>
<dbReference type="AlphaFoldDB" id="A0A162BRU7"/>
<dbReference type="PATRIC" id="fig|1365257.3.peg.2282"/>
<dbReference type="EMBL" id="AUXX01000015">
    <property type="protein sequence ID" value="KZN67305.1"/>
    <property type="molecule type" value="Genomic_DNA"/>
</dbReference>
<evidence type="ECO:0000313" key="2">
    <source>
        <dbReference type="Proteomes" id="UP000076661"/>
    </source>
</evidence>
<dbReference type="RefSeq" id="WP_063381098.1">
    <property type="nucleotide sequence ID" value="NZ_AUXX01000015.1"/>
</dbReference>
<reference evidence="1 2" key="1">
    <citation type="submission" date="2013-07" db="EMBL/GenBank/DDBJ databases">
        <title>Comparative Genomic and Metabolomic Analysis of Twelve Strains of Pseudoalteromonas luteoviolacea.</title>
        <authorList>
            <person name="Vynne N.G."/>
            <person name="Mansson M."/>
            <person name="Gram L."/>
        </authorList>
    </citation>
    <scope>NUCLEOTIDE SEQUENCE [LARGE SCALE GENOMIC DNA]</scope>
    <source>
        <strain evidence="1 2">S4060-1</strain>
    </source>
</reference>
<evidence type="ECO:0000313" key="1">
    <source>
        <dbReference type="EMBL" id="KZN67305.1"/>
    </source>
</evidence>
<gene>
    <name evidence="1" type="ORF">N478_17940</name>
</gene>
<name>A0A162BRU7_9GAMM</name>